<dbReference type="PIRSF" id="PIRSF004692">
    <property type="entry name" value="KdsD_KpsF"/>
    <property type="match status" value="1"/>
</dbReference>
<dbReference type="GO" id="GO:0019146">
    <property type="term" value="F:arabinose-5-phosphate isomerase activity"/>
    <property type="evidence" value="ECO:0007669"/>
    <property type="project" value="UniProtKB-EC"/>
</dbReference>
<gene>
    <name evidence="10" type="primary">kdsD</name>
    <name evidence="10" type="ORF">PAM7066_03394</name>
</gene>
<dbReference type="InterPro" id="IPR050986">
    <property type="entry name" value="GutQ/KpsF_isomerases"/>
</dbReference>
<evidence type="ECO:0000256" key="5">
    <source>
        <dbReference type="PIRSR" id="PIRSR004692-2"/>
    </source>
</evidence>
<keyword evidence="2" id="KW-0677">Repeat</keyword>
<evidence type="ECO:0000256" key="4">
    <source>
        <dbReference type="PIRNR" id="PIRNR004692"/>
    </source>
</evidence>
<dbReference type="InterPro" id="IPR004800">
    <property type="entry name" value="KdsD/KpsF-type"/>
</dbReference>
<keyword evidence="5" id="KW-0479">Metal-binding</keyword>
<evidence type="ECO:0000313" key="11">
    <source>
        <dbReference type="Proteomes" id="UP000193870"/>
    </source>
</evidence>
<comment type="similarity">
    <text evidence="1 4">Belongs to the SIS family. GutQ/KpsF subfamily.</text>
</comment>
<feature type="site" description="Catalytically relevant" evidence="6">
    <location>
        <position position="200"/>
    </location>
</feature>
<dbReference type="FunFam" id="3.40.50.10490:FF:000011">
    <property type="entry name" value="Arabinose 5-phosphate isomerase"/>
    <property type="match status" value="1"/>
</dbReference>
<evidence type="ECO:0000259" key="8">
    <source>
        <dbReference type="PROSITE" id="PS51371"/>
    </source>
</evidence>
<evidence type="ECO:0000256" key="2">
    <source>
        <dbReference type="ARBA" id="ARBA00022737"/>
    </source>
</evidence>
<keyword evidence="11" id="KW-1185">Reference proteome</keyword>
<feature type="domain" description="SIS" evidence="9">
    <location>
        <begin position="48"/>
        <end position="191"/>
    </location>
</feature>
<dbReference type="PROSITE" id="PS51464">
    <property type="entry name" value="SIS"/>
    <property type="match status" value="1"/>
</dbReference>
<dbReference type="CDD" id="cd05014">
    <property type="entry name" value="SIS_Kpsf"/>
    <property type="match status" value="1"/>
</dbReference>
<dbReference type="InterPro" id="IPR035474">
    <property type="entry name" value="SIS_Kpsf"/>
</dbReference>
<dbReference type="InterPro" id="IPR046342">
    <property type="entry name" value="CBS_dom_sf"/>
</dbReference>
<feature type="domain" description="CBS" evidence="8">
    <location>
        <begin position="216"/>
        <end position="275"/>
    </location>
</feature>
<dbReference type="STRING" id="315423.SAMN04488020_11471"/>
<feature type="site" description="Catalytically relevant" evidence="6">
    <location>
        <position position="66"/>
    </location>
</feature>
<dbReference type="PANTHER" id="PTHR42745">
    <property type="match status" value="1"/>
</dbReference>
<dbReference type="OrthoDB" id="9762536at2"/>
<keyword evidence="5" id="KW-0862">Zinc</keyword>
<dbReference type="Gene3D" id="3.10.580.10">
    <property type="entry name" value="CBS-domain"/>
    <property type="match status" value="1"/>
</dbReference>
<sequence>MAQLSSAAPDGTQVSDAQILDAARRVLTTESEALALMAAHLPDGFAGAVRAIHAVAGRVIVAGVGKSGHVGRKIAATLSSTGTPAHFIHPTEASHGDLGMIGSGDLCVMISNSGETAELGDLMAYCRRFGLPIVAISGRAGSTLMRAATHGLLLPAAAEACPMGLAPTTSTTATMALGDALAIALMELRGFTAERFGVFHPGGKLGAQLARVESLMATGNKLPRVTADTPMGETLIEMTSKGYGVAAVVGLDGRLVGVVTDGDLRRNMADLMNRTAGDVANPDPVTIAPDMLAAEAMAVLQARKISVLVVLGEDARPVGVLHIHDLLRAGVA</sequence>
<dbReference type="GO" id="GO:0046872">
    <property type="term" value="F:metal ion binding"/>
    <property type="evidence" value="ECO:0007669"/>
    <property type="project" value="UniProtKB-KW"/>
</dbReference>
<dbReference type="RefSeq" id="WP_085855352.1">
    <property type="nucleotide sequence ID" value="NZ_FOPF01000014.1"/>
</dbReference>
<keyword evidence="10" id="KW-0413">Isomerase</keyword>
<feature type="site" description="Catalytically relevant" evidence="6">
    <location>
        <position position="159"/>
    </location>
</feature>
<dbReference type="PROSITE" id="PS51371">
    <property type="entry name" value="CBS"/>
    <property type="match status" value="2"/>
</dbReference>
<keyword evidence="3 7" id="KW-0129">CBS domain</keyword>
<dbReference type="SUPFAM" id="SSF53697">
    <property type="entry name" value="SIS domain"/>
    <property type="match status" value="1"/>
</dbReference>
<proteinExistence type="inferred from homology"/>
<dbReference type="Gene3D" id="3.40.50.10490">
    <property type="entry name" value="Glucose-6-phosphate isomerase like protein, domain 1"/>
    <property type="match status" value="1"/>
</dbReference>
<evidence type="ECO:0000256" key="3">
    <source>
        <dbReference type="ARBA" id="ARBA00023122"/>
    </source>
</evidence>
<dbReference type="AlphaFoldDB" id="A0A1Y5TMT1"/>
<name>A0A1Y5TMT1_9RHOB</name>
<dbReference type="EC" id="5.3.1.13" evidence="10"/>
<feature type="binding site" evidence="5">
    <location>
        <position position="89"/>
    </location>
    <ligand>
        <name>Zn(2+)</name>
        <dbReference type="ChEBI" id="CHEBI:29105"/>
    </ligand>
</feature>
<dbReference type="InterPro" id="IPR046348">
    <property type="entry name" value="SIS_dom_sf"/>
</dbReference>
<dbReference type="SMART" id="SM00116">
    <property type="entry name" value="CBS"/>
    <property type="match status" value="2"/>
</dbReference>
<protein>
    <submittedName>
        <fullName evidence="10">Arabinose 5-phosphate isomerase KdsD</fullName>
        <ecNumber evidence="10">5.3.1.13</ecNumber>
    </submittedName>
</protein>
<dbReference type="Proteomes" id="UP000193870">
    <property type="component" value="Unassembled WGS sequence"/>
</dbReference>
<dbReference type="Pfam" id="PF01380">
    <property type="entry name" value="SIS"/>
    <property type="match status" value="1"/>
</dbReference>
<dbReference type="PANTHER" id="PTHR42745:SF1">
    <property type="entry name" value="ARABINOSE 5-PHOSPHATE ISOMERASE KDSD"/>
    <property type="match status" value="1"/>
</dbReference>
<evidence type="ECO:0000256" key="1">
    <source>
        <dbReference type="ARBA" id="ARBA00008165"/>
    </source>
</evidence>
<feature type="domain" description="CBS" evidence="8">
    <location>
        <begin position="280"/>
        <end position="332"/>
    </location>
</feature>
<dbReference type="GO" id="GO:1901135">
    <property type="term" value="P:carbohydrate derivative metabolic process"/>
    <property type="evidence" value="ECO:0007669"/>
    <property type="project" value="InterPro"/>
</dbReference>
<accession>A0A1Y5TMT1</accession>
<evidence type="ECO:0000256" key="7">
    <source>
        <dbReference type="PROSITE-ProRule" id="PRU00703"/>
    </source>
</evidence>
<dbReference type="InterPro" id="IPR000644">
    <property type="entry name" value="CBS_dom"/>
</dbReference>
<evidence type="ECO:0000313" key="10">
    <source>
        <dbReference type="EMBL" id="SLN67544.1"/>
    </source>
</evidence>
<dbReference type="CDD" id="cd04604">
    <property type="entry name" value="CBS_pair_SIS_assoc"/>
    <property type="match status" value="1"/>
</dbReference>
<dbReference type="GO" id="GO:0005975">
    <property type="term" value="P:carbohydrate metabolic process"/>
    <property type="evidence" value="ECO:0007669"/>
    <property type="project" value="InterPro"/>
</dbReference>
<feature type="site" description="Catalytically relevant" evidence="6">
    <location>
        <position position="118"/>
    </location>
</feature>
<organism evidence="10 11">
    <name type="scientific">Palleronia marisminoris</name>
    <dbReference type="NCBI Taxonomy" id="315423"/>
    <lineage>
        <taxon>Bacteria</taxon>
        <taxon>Pseudomonadati</taxon>
        <taxon>Pseudomonadota</taxon>
        <taxon>Alphaproteobacteria</taxon>
        <taxon>Rhodobacterales</taxon>
        <taxon>Roseobacteraceae</taxon>
        <taxon>Palleronia</taxon>
    </lineage>
</organism>
<dbReference type="InterPro" id="IPR001347">
    <property type="entry name" value="SIS_dom"/>
</dbReference>
<dbReference type="NCBIfam" id="TIGR00393">
    <property type="entry name" value="kpsF"/>
    <property type="match status" value="1"/>
</dbReference>
<evidence type="ECO:0000259" key="9">
    <source>
        <dbReference type="PROSITE" id="PS51464"/>
    </source>
</evidence>
<dbReference type="GO" id="GO:0097367">
    <property type="term" value="F:carbohydrate derivative binding"/>
    <property type="evidence" value="ECO:0007669"/>
    <property type="project" value="InterPro"/>
</dbReference>
<reference evidence="10 11" key="1">
    <citation type="submission" date="2017-03" db="EMBL/GenBank/DDBJ databases">
        <authorList>
            <person name="Afonso C.L."/>
            <person name="Miller P.J."/>
            <person name="Scott M.A."/>
            <person name="Spackman E."/>
            <person name="Goraichik I."/>
            <person name="Dimitrov K.M."/>
            <person name="Suarez D.L."/>
            <person name="Swayne D.E."/>
        </authorList>
    </citation>
    <scope>NUCLEOTIDE SEQUENCE [LARGE SCALE GENOMIC DNA]</scope>
    <source>
        <strain evidence="10 11">CECT 7066</strain>
    </source>
</reference>
<dbReference type="Pfam" id="PF00571">
    <property type="entry name" value="CBS"/>
    <property type="match status" value="2"/>
</dbReference>
<dbReference type="EMBL" id="FWFV01000013">
    <property type="protein sequence ID" value="SLN67544.1"/>
    <property type="molecule type" value="Genomic_DNA"/>
</dbReference>
<evidence type="ECO:0000256" key="6">
    <source>
        <dbReference type="PIRSR" id="PIRSR004692-3"/>
    </source>
</evidence>